<evidence type="ECO:0000259" key="2">
    <source>
        <dbReference type="PROSITE" id="PS50075"/>
    </source>
</evidence>
<dbReference type="InterPro" id="IPR009081">
    <property type="entry name" value="PP-bd_ACP"/>
</dbReference>
<proteinExistence type="predicted"/>
<sequence>MFLKKSDKLAIVDFDGKHITYNEMVDSIKYLSEKIYEKINKEDKVLIIAENRLEWIYSFFAIWDRYATPVPVDALSTKEEIDYFLTESGASVVIVTNKTKNLVEDKNIVKYNLDEIKIGVINNDRNPNHPENDDLALMLYTCGTTGKPKGVMLSFNNLENEVRGIKSLGFTFDDEQTLAILPFHHIFPLVSTGLYFYHHEQMYSVVLLEKLTSSEIFRCLNENRITGLSAVPRVYKLFYKPIKDKIMSSFITRTMYKLAKRVNNIKFSRFIFKKVHDKFGGKLRTMVSGGGKADIEMIEFFNTLGFLYCEGYGLSETSPVVAGSGRTNYKAGTIGKAMTGATIRVLNEELQVKSPVVMLGYHNNIEKTKEVMTEDGYFKTGDRAIVDEDGFITILGRLNEMIVLSNGKNVNPLKLEDKILEDSNNLILEIGIFAQNDKLNAIIVPNRKYIVENKIGNIKTHIKDIIQIYNASAHNYEKILDYRIVENELPKTRVGKLKRFTFKDLFNNAENKTEIIKEPELKEYKLLKEYIKNSKGLENVNPNYSFEVELGMDSLDLVEFKNFLEETFSITLEDDIFIENNNLMLLSEYVSKKEKAFNKVNNKKIEDLIKEAKVKEVKHSKILIFITSILVHLISLIYFRVSIKGKDKIKDKVTIFIANHESFIDAPLMSLAIPLGIRYKTNFLGLKKYFSSGIMKLVSKSLNVVTIDIEKDIKNSIEEVSGLIKNNENVFIFPEGGRTKDGKLDEFKPLFAVLAKELNVDIRCIGISGAYEAYSRFDKFPRPKKIVVEVLDEITTKDKTVSEIVSECKKVFEKYKGE</sequence>
<dbReference type="GO" id="GO:0016020">
    <property type="term" value="C:membrane"/>
    <property type="evidence" value="ECO:0007669"/>
    <property type="project" value="TreeGrafter"/>
</dbReference>
<dbReference type="Pfam" id="PF00550">
    <property type="entry name" value="PP-binding"/>
    <property type="match status" value="1"/>
</dbReference>
<dbReference type="Pfam" id="PF23562">
    <property type="entry name" value="AMP-binding_C_3"/>
    <property type="match status" value="1"/>
</dbReference>
<dbReference type="Gene3D" id="3.40.50.12780">
    <property type="entry name" value="N-terminal domain of ligase-like"/>
    <property type="match status" value="1"/>
</dbReference>
<keyword evidence="1" id="KW-1133">Transmembrane helix</keyword>
<dbReference type="RefSeq" id="WP_156683580.1">
    <property type="nucleotide sequence ID" value="NZ_CABWIB010000001.1"/>
</dbReference>
<dbReference type="PROSITE" id="PS50075">
    <property type="entry name" value="CARRIER"/>
    <property type="match status" value="1"/>
</dbReference>
<dbReference type="SMART" id="SM00563">
    <property type="entry name" value="PlsC"/>
    <property type="match status" value="1"/>
</dbReference>
<gene>
    <name evidence="3" type="ORF">OMES3154_00886</name>
</gene>
<dbReference type="PANTHER" id="PTHR43272">
    <property type="entry name" value="LONG-CHAIN-FATTY-ACID--COA LIGASE"/>
    <property type="match status" value="1"/>
</dbReference>
<dbReference type="PANTHER" id="PTHR43272:SF52">
    <property type="entry name" value="AMP-DEPENDENT SYNTHETASE_LIGASE DOMAIN-CONTAINING PROTEIN"/>
    <property type="match status" value="1"/>
</dbReference>
<feature type="transmembrane region" description="Helical" evidence="1">
    <location>
        <begin position="622"/>
        <end position="641"/>
    </location>
</feature>
<accession>A0A6I8M7X4</accession>
<dbReference type="GO" id="GO:0004467">
    <property type="term" value="F:long-chain fatty acid-CoA ligase activity"/>
    <property type="evidence" value="ECO:0007669"/>
    <property type="project" value="TreeGrafter"/>
</dbReference>
<dbReference type="InterPro" id="IPR000873">
    <property type="entry name" value="AMP-dep_synth/lig_dom"/>
</dbReference>
<keyword evidence="4" id="KW-1185">Reference proteome</keyword>
<keyword evidence="1" id="KW-0812">Transmembrane</keyword>
<organism evidence="3 4">
    <name type="scientific">Oceanivirga miroungae</name>
    <dbReference type="NCBI Taxonomy" id="1130046"/>
    <lineage>
        <taxon>Bacteria</taxon>
        <taxon>Fusobacteriati</taxon>
        <taxon>Fusobacteriota</taxon>
        <taxon>Fusobacteriia</taxon>
        <taxon>Fusobacteriales</taxon>
        <taxon>Leptotrichiaceae</taxon>
        <taxon>Oceanivirga</taxon>
    </lineage>
</organism>
<protein>
    <submittedName>
        <fullName evidence="3">Acinetobactin biosynthesis protein</fullName>
    </submittedName>
</protein>
<dbReference type="InterPro" id="IPR036736">
    <property type="entry name" value="ACP-like_sf"/>
</dbReference>
<dbReference type="InterPro" id="IPR042099">
    <property type="entry name" value="ANL_N_sf"/>
</dbReference>
<dbReference type="Gene3D" id="1.10.1200.10">
    <property type="entry name" value="ACP-like"/>
    <property type="match status" value="1"/>
</dbReference>
<dbReference type="InterPro" id="IPR002123">
    <property type="entry name" value="Plipid/glycerol_acylTrfase"/>
</dbReference>
<evidence type="ECO:0000256" key="1">
    <source>
        <dbReference type="SAM" id="Phobius"/>
    </source>
</evidence>
<dbReference type="CDD" id="cd07989">
    <property type="entry name" value="LPLAT_AGPAT-like"/>
    <property type="match status" value="1"/>
</dbReference>
<dbReference type="SUPFAM" id="SSF47336">
    <property type="entry name" value="ACP-like"/>
    <property type="match status" value="1"/>
</dbReference>
<feature type="domain" description="Carrier" evidence="2">
    <location>
        <begin position="517"/>
        <end position="594"/>
    </location>
</feature>
<dbReference type="EMBL" id="CABWIB010000001">
    <property type="protein sequence ID" value="VWL85600.1"/>
    <property type="molecule type" value="Genomic_DNA"/>
</dbReference>
<dbReference type="Pfam" id="PF00501">
    <property type="entry name" value="AMP-binding"/>
    <property type="match status" value="1"/>
</dbReference>
<name>A0A6I8M7X4_9FUSO</name>
<reference evidence="3 4" key="1">
    <citation type="submission" date="2019-10" db="EMBL/GenBank/DDBJ databases">
        <authorList>
            <person name="Blom J."/>
        </authorList>
    </citation>
    <scope>NUCLEOTIDE SEQUENCE [LARGE SCALE GENOMIC DNA]</scope>
    <source>
        <strain evidence="3 4">ES3154-GLU</strain>
    </source>
</reference>
<evidence type="ECO:0000313" key="3">
    <source>
        <dbReference type="EMBL" id="VWL85600.1"/>
    </source>
</evidence>
<evidence type="ECO:0000313" key="4">
    <source>
        <dbReference type="Proteomes" id="UP000419017"/>
    </source>
</evidence>
<dbReference type="SUPFAM" id="SSF69593">
    <property type="entry name" value="Glycerol-3-phosphate (1)-acyltransferase"/>
    <property type="match status" value="1"/>
</dbReference>
<dbReference type="Proteomes" id="UP000419017">
    <property type="component" value="Unassembled WGS sequence"/>
</dbReference>
<dbReference type="GO" id="GO:0016746">
    <property type="term" value="F:acyltransferase activity"/>
    <property type="evidence" value="ECO:0007669"/>
    <property type="project" value="InterPro"/>
</dbReference>
<keyword evidence="1" id="KW-0472">Membrane</keyword>
<dbReference type="SUPFAM" id="SSF56801">
    <property type="entry name" value="Acetyl-CoA synthetase-like"/>
    <property type="match status" value="1"/>
</dbReference>
<dbReference type="Pfam" id="PF01553">
    <property type="entry name" value="Acyltransferase"/>
    <property type="match status" value="1"/>
</dbReference>
<dbReference type="AlphaFoldDB" id="A0A6I8M7X4"/>